<feature type="domain" description="SpoVT-AbrB" evidence="3">
    <location>
        <begin position="4"/>
        <end position="44"/>
    </location>
</feature>
<name>A0A4R7BMP4_9HYPH</name>
<evidence type="ECO:0000256" key="2">
    <source>
        <dbReference type="PROSITE-ProRule" id="PRU01076"/>
    </source>
</evidence>
<dbReference type="Pfam" id="PF04014">
    <property type="entry name" value="MazE_antitoxin"/>
    <property type="match status" value="1"/>
</dbReference>
<evidence type="ECO:0000256" key="1">
    <source>
        <dbReference type="ARBA" id="ARBA00007924"/>
    </source>
</evidence>
<dbReference type="RefSeq" id="WP_133774816.1">
    <property type="nucleotide sequence ID" value="NZ_SNZR01000018.1"/>
</dbReference>
<comment type="similarity">
    <text evidence="1">Belongs to the VapB family.</text>
</comment>
<dbReference type="EMBL" id="SNZR01000018">
    <property type="protein sequence ID" value="TDR85197.1"/>
    <property type="molecule type" value="Genomic_DNA"/>
</dbReference>
<dbReference type="PANTHER" id="PTHR37550:SF1">
    <property type="entry name" value="SSL1300 PROTEIN"/>
    <property type="match status" value="1"/>
</dbReference>
<protein>
    <submittedName>
        <fullName evidence="4">Antitoxin VapB</fullName>
    </submittedName>
</protein>
<evidence type="ECO:0000313" key="4">
    <source>
        <dbReference type="EMBL" id="TDR85197.1"/>
    </source>
</evidence>
<dbReference type="GO" id="GO:0003677">
    <property type="term" value="F:DNA binding"/>
    <property type="evidence" value="ECO:0007669"/>
    <property type="project" value="UniProtKB-UniRule"/>
</dbReference>
<dbReference type="PANTHER" id="PTHR37550">
    <property type="entry name" value="ANTITOXIN VAPB1"/>
    <property type="match status" value="1"/>
</dbReference>
<dbReference type="InterPro" id="IPR007159">
    <property type="entry name" value="SpoVT-AbrB_dom"/>
</dbReference>
<dbReference type="Proteomes" id="UP000295122">
    <property type="component" value="Unassembled WGS sequence"/>
</dbReference>
<dbReference type="AlphaFoldDB" id="A0A4R7BMP4"/>
<evidence type="ECO:0000259" key="3">
    <source>
        <dbReference type="PROSITE" id="PS51740"/>
    </source>
</evidence>
<organism evidence="4 5">
    <name type="scientific">Enterovirga rhinocerotis</name>
    <dbReference type="NCBI Taxonomy" id="1339210"/>
    <lineage>
        <taxon>Bacteria</taxon>
        <taxon>Pseudomonadati</taxon>
        <taxon>Pseudomonadota</taxon>
        <taxon>Alphaproteobacteria</taxon>
        <taxon>Hyphomicrobiales</taxon>
        <taxon>Methylobacteriaceae</taxon>
        <taxon>Enterovirga</taxon>
    </lineage>
</organism>
<sequence>MTTGKVFMSGNSQAVRLPKEFRVDADEVELSRDGEKIVMTPKTKPYGQRLIEALDELSDLIELPPDLPQQHRDGL</sequence>
<keyword evidence="2" id="KW-0238">DNA-binding</keyword>
<evidence type="ECO:0000313" key="5">
    <source>
        <dbReference type="Proteomes" id="UP000295122"/>
    </source>
</evidence>
<keyword evidence="5" id="KW-1185">Reference proteome</keyword>
<dbReference type="OrthoDB" id="7173678at2"/>
<dbReference type="SUPFAM" id="SSF89447">
    <property type="entry name" value="AbrB/MazE/MraZ-like"/>
    <property type="match status" value="1"/>
</dbReference>
<proteinExistence type="inferred from homology"/>
<reference evidence="4 5" key="1">
    <citation type="submission" date="2019-03" db="EMBL/GenBank/DDBJ databases">
        <title>Genomic Encyclopedia of Type Strains, Phase IV (KMG-IV): sequencing the most valuable type-strain genomes for metagenomic binning, comparative biology and taxonomic classification.</title>
        <authorList>
            <person name="Goeker M."/>
        </authorList>
    </citation>
    <scope>NUCLEOTIDE SEQUENCE [LARGE SCALE GENOMIC DNA]</scope>
    <source>
        <strain evidence="4 5">DSM 25903</strain>
    </source>
</reference>
<dbReference type="PROSITE" id="PS51740">
    <property type="entry name" value="SPOVT_ABRB"/>
    <property type="match status" value="1"/>
</dbReference>
<dbReference type="InterPro" id="IPR051734">
    <property type="entry name" value="VapB_TA_antitoxins"/>
</dbReference>
<dbReference type="SMART" id="SM00966">
    <property type="entry name" value="SpoVT_AbrB"/>
    <property type="match status" value="1"/>
</dbReference>
<dbReference type="InterPro" id="IPR037914">
    <property type="entry name" value="SpoVT-AbrB_sf"/>
</dbReference>
<comment type="caution">
    <text evidence="4">The sequence shown here is derived from an EMBL/GenBank/DDBJ whole genome shotgun (WGS) entry which is preliminary data.</text>
</comment>
<accession>A0A4R7BMP4</accession>
<dbReference type="Gene3D" id="2.10.260.10">
    <property type="match status" value="1"/>
</dbReference>
<gene>
    <name evidence="4" type="ORF">EV668_4742</name>
</gene>